<dbReference type="Pfam" id="PF18517">
    <property type="entry name" value="LZ3wCH"/>
    <property type="match status" value="1"/>
</dbReference>
<feature type="coiled-coil region" evidence="8">
    <location>
        <begin position="68"/>
        <end position="139"/>
    </location>
</feature>
<evidence type="ECO:0000256" key="5">
    <source>
        <dbReference type="ARBA" id="ARBA00023172"/>
    </source>
</evidence>
<keyword evidence="12" id="KW-1185">Reference proteome</keyword>
<evidence type="ECO:0000256" key="4">
    <source>
        <dbReference type="ARBA" id="ARBA00023054"/>
    </source>
</evidence>
<feature type="domain" description="Homologous-pairing protein 2 winged helix" evidence="9">
    <location>
        <begin position="4"/>
        <end position="61"/>
    </location>
</feature>
<evidence type="ECO:0000256" key="2">
    <source>
        <dbReference type="ARBA" id="ARBA00007922"/>
    </source>
</evidence>
<evidence type="ECO:0000259" key="9">
    <source>
        <dbReference type="Pfam" id="PF07106"/>
    </source>
</evidence>
<dbReference type="GO" id="GO:0000794">
    <property type="term" value="C:condensed nuclear chromosome"/>
    <property type="evidence" value="ECO:0007669"/>
    <property type="project" value="TreeGrafter"/>
</dbReference>
<dbReference type="InterPro" id="IPR040661">
    <property type="entry name" value="LZ3wCH"/>
</dbReference>
<accession>A0AAW1I8M4</accession>
<sequence length="211" mass="24964">MATDEVLRFMETQNRPFSVNDIMQNVQKEHGKTAVQKALDKLVNENKLFEKIYGKQKVYCVVQEDIDTLNMENDLKKLDREINEATTNLKAKEDELHKNLIELSSLQKKLTTNEARNNVNDLKKEIENLKDQLDDYVESTENPISNDEKLKIIAEYERYWKEYRKRKRMCKDMLDTILEGYPKSKKHLFEEIGIETDEDVGFTLEEIKLKI</sequence>
<dbReference type="GO" id="GO:0010774">
    <property type="term" value="P:meiotic strand invasion involved in reciprocal meiotic recombination"/>
    <property type="evidence" value="ECO:0007669"/>
    <property type="project" value="TreeGrafter"/>
</dbReference>
<dbReference type="GO" id="GO:0120231">
    <property type="term" value="C:DNA recombinase auxiliary factor complex"/>
    <property type="evidence" value="ECO:0007669"/>
    <property type="project" value="TreeGrafter"/>
</dbReference>
<feature type="domain" description="Leucine zipper with capping helix" evidence="10">
    <location>
        <begin position="147"/>
        <end position="201"/>
    </location>
</feature>
<evidence type="ECO:0000259" key="10">
    <source>
        <dbReference type="Pfam" id="PF18517"/>
    </source>
</evidence>
<evidence type="ECO:0000256" key="3">
    <source>
        <dbReference type="ARBA" id="ARBA00016093"/>
    </source>
</evidence>
<keyword evidence="7" id="KW-0469">Meiosis</keyword>
<dbReference type="PANTHER" id="PTHR15938:SF0">
    <property type="entry name" value="HOMOLOGOUS-PAIRING PROTEIN 2 HOMOLOG"/>
    <property type="match status" value="1"/>
</dbReference>
<dbReference type="InterPro" id="IPR010776">
    <property type="entry name" value="Hop2_WH_dom"/>
</dbReference>
<comment type="similarity">
    <text evidence="2">Belongs to the HOP2 family.</text>
</comment>
<keyword evidence="5" id="KW-0233">DNA recombination</keyword>
<dbReference type="InterPro" id="IPR036388">
    <property type="entry name" value="WH-like_DNA-bd_sf"/>
</dbReference>
<dbReference type="Proteomes" id="UP001458880">
    <property type="component" value="Unassembled WGS sequence"/>
</dbReference>
<dbReference type="PANTHER" id="PTHR15938">
    <property type="entry name" value="TBP-1 INTERACTING PROTEIN"/>
    <property type="match status" value="1"/>
</dbReference>
<reference evidence="11 12" key="1">
    <citation type="journal article" date="2024" name="BMC Genomics">
        <title>De novo assembly and annotation of Popillia japonica's genome with initial clues to its potential as an invasive pest.</title>
        <authorList>
            <person name="Cucini C."/>
            <person name="Boschi S."/>
            <person name="Funari R."/>
            <person name="Cardaioli E."/>
            <person name="Iannotti N."/>
            <person name="Marturano G."/>
            <person name="Paoli F."/>
            <person name="Bruttini M."/>
            <person name="Carapelli A."/>
            <person name="Frati F."/>
            <person name="Nardi F."/>
        </authorList>
    </citation>
    <scope>NUCLEOTIDE SEQUENCE [LARGE SCALE GENOMIC DNA]</scope>
    <source>
        <strain evidence="11">DMR45628</strain>
    </source>
</reference>
<protein>
    <recommendedName>
        <fullName evidence="3">Homologous-pairing protein 2 homolog</fullName>
    </recommendedName>
</protein>
<evidence type="ECO:0000256" key="8">
    <source>
        <dbReference type="SAM" id="Coils"/>
    </source>
</evidence>
<dbReference type="GO" id="GO:0003690">
    <property type="term" value="F:double-stranded DNA binding"/>
    <property type="evidence" value="ECO:0007669"/>
    <property type="project" value="TreeGrafter"/>
</dbReference>
<dbReference type="AlphaFoldDB" id="A0AAW1I8M4"/>
<dbReference type="GO" id="GO:0120230">
    <property type="term" value="F:recombinase activator activity"/>
    <property type="evidence" value="ECO:0007669"/>
    <property type="project" value="TreeGrafter"/>
</dbReference>
<evidence type="ECO:0000256" key="7">
    <source>
        <dbReference type="ARBA" id="ARBA00023254"/>
    </source>
</evidence>
<comment type="caution">
    <text evidence="11">The sequence shown here is derived from an EMBL/GenBank/DDBJ whole genome shotgun (WGS) entry which is preliminary data.</text>
</comment>
<dbReference type="GO" id="GO:0007129">
    <property type="term" value="P:homologous chromosome pairing at meiosis"/>
    <property type="evidence" value="ECO:0007669"/>
    <property type="project" value="TreeGrafter"/>
</dbReference>
<dbReference type="EMBL" id="JASPKY010000774">
    <property type="protein sequence ID" value="KAK9685485.1"/>
    <property type="molecule type" value="Genomic_DNA"/>
</dbReference>
<keyword evidence="6" id="KW-0539">Nucleus</keyword>
<evidence type="ECO:0000256" key="1">
    <source>
        <dbReference type="ARBA" id="ARBA00004123"/>
    </source>
</evidence>
<evidence type="ECO:0000313" key="12">
    <source>
        <dbReference type="Proteomes" id="UP001458880"/>
    </source>
</evidence>
<gene>
    <name evidence="11" type="ORF">QE152_g38001</name>
</gene>
<proteinExistence type="inferred from homology"/>
<evidence type="ECO:0000256" key="6">
    <source>
        <dbReference type="ARBA" id="ARBA00023242"/>
    </source>
</evidence>
<organism evidence="11 12">
    <name type="scientific">Popillia japonica</name>
    <name type="common">Japanese beetle</name>
    <dbReference type="NCBI Taxonomy" id="7064"/>
    <lineage>
        <taxon>Eukaryota</taxon>
        <taxon>Metazoa</taxon>
        <taxon>Ecdysozoa</taxon>
        <taxon>Arthropoda</taxon>
        <taxon>Hexapoda</taxon>
        <taxon>Insecta</taxon>
        <taxon>Pterygota</taxon>
        <taxon>Neoptera</taxon>
        <taxon>Endopterygota</taxon>
        <taxon>Coleoptera</taxon>
        <taxon>Polyphaga</taxon>
        <taxon>Scarabaeiformia</taxon>
        <taxon>Scarabaeidae</taxon>
        <taxon>Rutelinae</taxon>
        <taxon>Popillia</taxon>
    </lineage>
</organism>
<dbReference type="Gene3D" id="1.10.10.10">
    <property type="entry name" value="Winged helix-like DNA-binding domain superfamily/Winged helix DNA-binding domain"/>
    <property type="match status" value="1"/>
</dbReference>
<comment type="subcellular location">
    <subcellularLocation>
        <location evidence="1">Nucleus</location>
    </subcellularLocation>
</comment>
<evidence type="ECO:0000313" key="11">
    <source>
        <dbReference type="EMBL" id="KAK9685485.1"/>
    </source>
</evidence>
<dbReference type="Pfam" id="PF07106">
    <property type="entry name" value="WHD_TBPIP"/>
    <property type="match status" value="1"/>
</dbReference>
<keyword evidence="4 8" id="KW-0175">Coiled coil</keyword>
<name>A0AAW1I8M4_POPJA</name>
<dbReference type="GO" id="GO:0000709">
    <property type="term" value="P:meiotic joint molecule formation"/>
    <property type="evidence" value="ECO:0007669"/>
    <property type="project" value="TreeGrafter"/>
</dbReference>